<protein>
    <submittedName>
        <fullName evidence="2">Uncharacterized protein</fullName>
    </submittedName>
</protein>
<feature type="transmembrane region" description="Helical" evidence="1">
    <location>
        <begin position="252"/>
        <end position="269"/>
    </location>
</feature>
<feature type="transmembrane region" description="Helical" evidence="1">
    <location>
        <begin position="63"/>
        <end position="82"/>
    </location>
</feature>
<feature type="transmembrane region" description="Helical" evidence="1">
    <location>
        <begin position="387"/>
        <end position="406"/>
    </location>
</feature>
<feature type="transmembrane region" description="Helical" evidence="1">
    <location>
        <begin position="129"/>
        <end position="147"/>
    </location>
</feature>
<dbReference type="Proteomes" id="UP000009233">
    <property type="component" value="Chromosome"/>
</dbReference>
<dbReference type="HOGENOM" id="CLU_625461_0_0_0"/>
<dbReference type="InterPro" id="IPR051533">
    <property type="entry name" value="WaaL-like"/>
</dbReference>
<organism evidence="2 3">
    <name type="scientific">Thermus thermophilus (strain SG0.5JP17-16)</name>
    <dbReference type="NCBI Taxonomy" id="762633"/>
    <lineage>
        <taxon>Bacteria</taxon>
        <taxon>Thermotogati</taxon>
        <taxon>Deinococcota</taxon>
        <taxon>Deinococci</taxon>
        <taxon>Thermales</taxon>
        <taxon>Thermaceae</taxon>
        <taxon>Thermus</taxon>
    </lineage>
</organism>
<evidence type="ECO:0000313" key="2">
    <source>
        <dbReference type="EMBL" id="AEG33069.1"/>
    </source>
</evidence>
<feature type="transmembrane region" description="Helical" evidence="1">
    <location>
        <begin position="30"/>
        <end position="51"/>
    </location>
</feature>
<feature type="transmembrane region" description="Helical" evidence="1">
    <location>
        <begin position="205"/>
        <end position="221"/>
    </location>
</feature>
<keyword evidence="1" id="KW-0812">Transmembrane</keyword>
<dbReference type="AlphaFoldDB" id="F6DFB1"/>
<feature type="transmembrane region" description="Helical" evidence="1">
    <location>
        <begin position="227"/>
        <end position="245"/>
    </location>
</feature>
<keyword evidence="1" id="KW-0472">Membrane</keyword>
<dbReference type="KEGG" id="tts:Ththe16_0648"/>
<proteinExistence type="predicted"/>
<sequence length="438" mass="47503">MAGAGALTKTFSPLIFFLGFALWIDRVPWVPSAYVAPLSVFVASALLPFLLPRLFRIQVGLPSTIAMTLALWLTSWGAFLLIRDGYALSFLPWEVRLEAYTRQVITLWSGLMLFFVVATLVPSPRERQTLLWGASWGGAISAGIGLLQRLGVPLEEKVRGLLGLPVFPGRAAGLAAEPAHFATFLVLFGVPLALLGALKKDRFHRIWGLGLLFVYGLNLFFSQSLVGFALLAVFVSAFVTLSLFIRGMNRSGILVFGLLIGLLVSGWLFEQISYARTQLESLLKGEPTVSFHDRFWGLAGGLNAWISDSQALFGYGLGGHGYRLEKILPKKVAQEVLQVKDEKFPALNSFFGRILADGGIVAAGLLSCLALYGLVRGYNLTKTKEHGIASLVFLPAWIATLAAVAVGGQGSLAAPSFWFWLAVLSSWKERGPGLANSD</sequence>
<feature type="transmembrane region" description="Helical" evidence="1">
    <location>
        <begin position="7"/>
        <end position="24"/>
    </location>
</feature>
<reference evidence="2" key="1">
    <citation type="submission" date="2011-05" db="EMBL/GenBank/DDBJ databases">
        <title>Complete sequence of chromosome of Thermus thermophilus SG0.5JP17-16.</title>
        <authorList>
            <consortium name="US DOE Joint Genome Institute"/>
            <person name="Lucas S."/>
            <person name="Han J."/>
            <person name="Lapidus A."/>
            <person name="Cheng J.-F."/>
            <person name="Goodwin L."/>
            <person name="Pitluck S."/>
            <person name="Peters L."/>
            <person name="Mikhailova N."/>
            <person name="Teshima H."/>
            <person name="Han C."/>
            <person name="Tapia R."/>
            <person name="Land M."/>
            <person name="Hauser L."/>
            <person name="Kyrpides N."/>
            <person name="Ivanova N."/>
            <person name="Pagani I."/>
            <person name="Allgaier M."/>
            <person name="Hugenholtz P."/>
            <person name="Singer S."/>
            <person name="Gladden J."/>
            <person name="Woyke T."/>
        </authorList>
    </citation>
    <scope>NUCLEOTIDE SEQUENCE</scope>
    <source>
        <strain evidence="2">SG0.5JP17-16</strain>
    </source>
</reference>
<keyword evidence="1" id="KW-1133">Transmembrane helix</keyword>
<dbReference type="PANTHER" id="PTHR37422:SF13">
    <property type="entry name" value="LIPOPOLYSACCHARIDE BIOSYNTHESIS PROTEIN PA4999-RELATED"/>
    <property type="match status" value="1"/>
</dbReference>
<dbReference type="EMBL" id="CP002777">
    <property type="protein sequence ID" value="AEG33069.1"/>
    <property type="molecule type" value="Genomic_DNA"/>
</dbReference>
<dbReference type="PANTHER" id="PTHR37422">
    <property type="entry name" value="TEICHURONIC ACID BIOSYNTHESIS PROTEIN TUAE"/>
    <property type="match status" value="1"/>
</dbReference>
<evidence type="ECO:0000313" key="3">
    <source>
        <dbReference type="Proteomes" id="UP000009233"/>
    </source>
</evidence>
<evidence type="ECO:0000256" key="1">
    <source>
        <dbReference type="SAM" id="Phobius"/>
    </source>
</evidence>
<gene>
    <name evidence="2" type="ordered locus">Ththe16_0648</name>
</gene>
<name>F6DFB1_THETG</name>
<accession>F6DFB1</accession>
<feature type="transmembrane region" description="Helical" evidence="1">
    <location>
        <begin position="350"/>
        <end position="375"/>
    </location>
</feature>
<feature type="transmembrane region" description="Helical" evidence="1">
    <location>
        <begin position="179"/>
        <end position="198"/>
    </location>
</feature>
<feature type="transmembrane region" description="Helical" evidence="1">
    <location>
        <begin position="102"/>
        <end position="122"/>
    </location>
</feature>